<proteinExistence type="predicted"/>
<feature type="domain" description="NADP-dependent oxidoreductase" evidence="1">
    <location>
        <begin position="26"/>
        <end position="291"/>
    </location>
</feature>
<evidence type="ECO:0000259" key="1">
    <source>
        <dbReference type="Pfam" id="PF00248"/>
    </source>
</evidence>
<organism evidence="2 3">
    <name type="scientific">Chryseolinea lacunae</name>
    <dbReference type="NCBI Taxonomy" id="2801331"/>
    <lineage>
        <taxon>Bacteria</taxon>
        <taxon>Pseudomonadati</taxon>
        <taxon>Bacteroidota</taxon>
        <taxon>Cytophagia</taxon>
        <taxon>Cytophagales</taxon>
        <taxon>Fulvivirgaceae</taxon>
        <taxon>Chryseolinea</taxon>
    </lineage>
</organism>
<dbReference type="InterPro" id="IPR036812">
    <property type="entry name" value="NAD(P)_OxRdtase_dom_sf"/>
</dbReference>
<dbReference type="SUPFAM" id="SSF51430">
    <property type="entry name" value="NAD(P)-linked oxidoreductase"/>
    <property type="match status" value="1"/>
</dbReference>
<dbReference type="Gene3D" id="3.20.20.100">
    <property type="entry name" value="NADP-dependent oxidoreductase domain"/>
    <property type="match status" value="1"/>
</dbReference>
<dbReference type="Proteomes" id="UP000613030">
    <property type="component" value="Unassembled WGS sequence"/>
</dbReference>
<dbReference type="InterPro" id="IPR050523">
    <property type="entry name" value="AKR_Detox_Biosynth"/>
</dbReference>
<accession>A0ABS1KMG0</accession>
<dbReference type="InterPro" id="IPR023210">
    <property type="entry name" value="NADP_OxRdtase_dom"/>
</dbReference>
<dbReference type="EMBL" id="JAERRB010000001">
    <property type="protein sequence ID" value="MBL0740636.1"/>
    <property type="molecule type" value="Genomic_DNA"/>
</dbReference>
<comment type="caution">
    <text evidence="2">The sequence shown here is derived from an EMBL/GenBank/DDBJ whole genome shotgun (WGS) entry which is preliminary data.</text>
</comment>
<protein>
    <submittedName>
        <fullName evidence="2">Aldo/keto reductase</fullName>
    </submittedName>
</protein>
<dbReference type="InterPro" id="IPR020471">
    <property type="entry name" value="AKR"/>
</dbReference>
<dbReference type="PRINTS" id="PR00069">
    <property type="entry name" value="ALDKETRDTASE"/>
</dbReference>
<evidence type="ECO:0000313" key="2">
    <source>
        <dbReference type="EMBL" id="MBL0740636.1"/>
    </source>
</evidence>
<reference evidence="2 3" key="1">
    <citation type="submission" date="2021-01" db="EMBL/GenBank/DDBJ databases">
        <title>Chryseolinea sp. Jin1 Genome sequencing and assembly.</title>
        <authorList>
            <person name="Kim I."/>
        </authorList>
    </citation>
    <scope>NUCLEOTIDE SEQUENCE [LARGE SCALE GENOMIC DNA]</scope>
    <source>
        <strain evidence="2 3">Jin1</strain>
    </source>
</reference>
<keyword evidence="3" id="KW-1185">Reference proteome</keyword>
<dbReference type="PANTHER" id="PTHR43364:SF1">
    <property type="entry name" value="OXIDOREDUCTASE YDHF"/>
    <property type="match status" value="1"/>
</dbReference>
<sequence length="294" mass="33299">MKKVYLSDSGPKVSEAIYSFYRWDGDTSANSAEMEKVVHLCLELGINTFDHADYYSDYSCEEQFGKLIKEKRFKREDLVLFTKCGLRVPHPSQPDIRIRHVDTSAARIRKSIDQSLSKLNTDYIDIFLLDHLDPISSLEETALALEQALKAGKIRNIGVANFSVFQHQLLSAHLQSNVVTHHLELNLLNTPALDNGQMDYIKQKYMRPLASAPVAAGRIASGSDPVAVRVRETLKTYATKYGKDLESIAVAWLIKLGALPLIGTKEEQRIRNIVDAFDIELDHQDWYDIYQATK</sequence>
<dbReference type="RefSeq" id="WP_202007959.1">
    <property type="nucleotide sequence ID" value="NZ_JAERRB010000001.1"/>
</dbReference>
<evidence type="ECO:0000313" key="3">
    <source>
        <dbReference type="Proteomes" id="UP000613030"/>
    </source>
</evidence>
<dbReference type="Pfam" id="PF00248">
    <property type="entry name" value="Aldo_ket_red"/>
    <property type="match status" value="1"/>
</dbReference>
<name>A0ABS1KMG0_9BACT</name>
<gene>
    <name evidence="2" type="ORF">JI741_05370</name>
</gene>
<dbReference type="PANTHER" id="PTHR43364">
    <property type="entry name" value="NADH-SPECIFIC METHYLGLYOXAL REDUCTASE-RELATED"/>
    <property type="match status" value="1"/>
</dbReference>